<dbReference type="RefSeq" id="XP_062735648.1">
    <property type="nucleotide sequence ID" value="XM_062872399.1"/>
</dbReference>
<protein>
    <submittedName>
        <fullName evidence="2">Uncharacterized protein</fullName>
    </submittedName>
</protein>
<name>A0ABR0FV23_9PEZI</name>
<organism evidence="2 3">
    <name type="scientific">Podospora bellae-mahoneyi</name>
    <dbReference type="NCBI Taxonomy" id="2093777"/>
    <lineage>
        <taxon>Eukaryota</taxon>
        <taxon>Fungi</taxon>
        <taxon>Dikarya</taxon>
        <taxon>Ascomycota</taxon>
        <taxon>Pezizomycotina</taxon>
        <taxon>Sordariomycetes</taxon>
        <taxon>Sordariomycetidae</taxon>
        <taxon>Sordariales</taxon>
        <taxon>Podosporaceae</taxon>
        <taxon>Podospora</taxon>
    </lineage>
</organism>
<dbReference type="EMBL" id="JAFFGZ010000004">
    <property type="protein sequence ID" value="KAK4646672.1"/>
    <property type="molecule type" value="Genomic_DNA"/>
</dbReference>
<feature type="region of interest" description="Disordered" evidence="1">
    <location>
        <begin position="14"/>
        <end position="68"/>
    </location>
</feature>
<evidence type="ECO:0000256" key="1">
    <source>
        <dbReference type="SAM" id="MobiDB-lite"/>
    </source>
</evidence>
<reference evidence="2 3" key="1">
    <citation type="journal article" date="2023" name="bioRxiv">
        <title>High-quality genome assemblies of four members of thePodospora anserinaspecies complex.</title>
        <authorList>
            <person name="Ament-Velasquez S.L."/>
            <person name="Vogan A.A."/>
            <person name="Wallerman O."/>
            <person name="Hartmann F."/>
            <person name="Gautier V."/>
            <person name="Silar P."/>
            <person name="Giraud T."/>
            <person name="Johannesson H."/>
        </authorList>
    </citation>
    <scope>NUCLEOTIDE SEQUENCE [LARGE SCALE GENOMIC DNA]</scope>
    <source>
        <strain evidence="2 3">CBS 112042</strain>
    </source>
</reference>
<evidence type="ECO:0000313" key="2">
    <source>
        <dbReference type="EMBL" id="KAK4646672.1"/>
    </source>
</evidence>
<sequence length="68" mass="7206">MLAFRTASSLHTSICLSSHPAPGIQSSAGSQTQDRPLHSRSQRPRRDHGSCRGKAEGKVLGPARLGEA</sequence>
<keyword evidence="3" id="KW-1185">Reference proteome</keyword>
<gene>
    <name evidence="2" type="ORF">QC761_0045180</name>
</gene>
<dbReference type="GeneID" id="87891557"/>
<accession>A0ABR0FV23</accession>
<feature type="compositionally biased region" description="Polar residues" evidence="1">
    <location>
        <begin position="24"/>
        <end position="34"/>
    </location>
</feature>
<evidence type="ECO:0000313" key="3">
    <source>
        <dbReference type="Proteomes" id="UP001322138"/>
    </source>
</evidence>
<proteinExistence type="predicted"/>
<comment type="caution">
    <text evidence="2">The sequence shown here is derived from an EMBL/GenBank/DDBJ whole genome shotgun (WGS) entry which is preliminary data.</text>
</comment>
<feature type="compositionally biased region" description="Basic and acidic residues" evidence="1">
    <location>
        <begin position="47"/>
        <end position="57"/>
    </location>
</feature>
<dbReference type="Proteomes" id="UP001322138">
    <property type="component" value="Unassembled WGS sequence"/>
</dbReference>